<dbReference type="SUPFAM" id="SSF102114">
    <property type="entry name" value="Radical SAM enzymes"/>
    <property type="match status" value="1"/>
</dbReference>
<comment type="caution">
    <text evidence="7">The sequence shown here is derived from an EMBL/GenBank/DDBJ whole genome shotgun (WGS) entry which is preliminary data.</text>
</comment>
<evidence type="ECO:0000256" key="1">
    <source>
        <dbReference type="ARBA" id="ARBA00022691"/>
    </source>
</evidence>
<dbReference type="Gene3D" id="3.20.20.70">
    <property type="entry name" value="Aldolase class I"/>
    <property type="match status" value="1"/>
</dbReference>
<keyword evidence="1 5" id="KW-0949">S-adenosyl-L-methionine</keyword>
<evidence type="ECO:0000256" key="2">
    <source>
        <dbReference type="ARBA" id="ARBA00022723"/>
    </source>
</evidence>
<dbReference type="GO" id="GO:0051536">
    <property type="term" value="F:iron-sulfur cluster binding"/>
    <property type="evidence" value="ECO:0007669"/>
    <property type="project" value="UniProtKB-KW"/>
</dbReference>
<evidence type="ECO:0000313" key="8">
    <source>
        <dbReference type="Proteomes" id="UP000679179"/>
    </source>
</evidence>
<name>A0A919S115_9CLOT</name>
<evidence type="ECO:0000256" key="5">
    <source>
        <dbReference type="PIRSR" id="PIRSR004869-50"/>
    </source>
</evidence>
<gene>
    <name evidence="7" type="ORF">CPJCM30710_26570</name>
</gene>
<dbReference type="AlphaFoldDB" id="A0A919S115"/>
<protein>
    <submittedName>
        <fullName evidence="7">Radical SAM protein</fullName>
    </submittedName>
</protein>
<evidence type="ECO:0000256" key="3">
    <source>
        <dbReference type="ARBA" id="ARBA00023004"/>
    </source>
</evidence>
<dbReference type="SFLD" id="SFLDS00029">
    <property type="entry name" value="Radical_SAM"/>
    <property type="match status" value="1"/>
</dbReference>
<feature type="binding site" evidence="5">
    <location>
        <position position="87"/>
    </location>
    <ligand>
        <name>[4Fe-4S] cluster</name>
        <dbReference type="ChEBI" id="CHEBI:49883"/>
        <note>4Fe-4S-S-AdoMet</note>
    </ligand>
</feature>
<proteinExistence type="predicted"/>
<evidence type="ECO:0000313" key="7">
    <source>
        <dbReference type="EMBL" id="GIM29991.1"/>
    </source>
</evidence>
<dbReference type="PIRSF" id="PIRSF004869">
    <property type="entry name" value="PflX_prd"/>
    <property type="match status" value="1"/>
</dbReference>
<dbReference type="GO" id="GO:0046872">
    <property type="term" value="F:metal ion binding"/>
    <property type="evidence" value="ECO:0007669"/>
    <property type="project" value="UniProtKB-KW"/>
</dbReference>
<keyword evidence="4 5" id="KW-0411">Iron-sulfur</keyword>
<sequence length="303" mass="34480">MITPSYLNLLATDEFSNRVESLKQMLENCVLCPHQCEVNRLKGERGYCKTLDKAVVSGVQPHFGEEEELVGIYGSGTIFFSYCNMKCAFCQNYEISYCGEGEEVDANKLAEMMLYLQKKGCHNINLVSPSHIVPQIVEAIFIAAQKGLNIPIVYNSNGYDLTDTLRLLDGIVDIYMPDIKFSDDDIAQKYLGVKNYYTIAKAAIKEMHRQVGNLKTDNRNIAYKGLLIRHLVMPENLAGTEKIMKFIANEISKDTYVNIMAQYYPAHKAFDYEELSRRITRQEYEKAVNYALSAGIKISNFNY</sequence>
<organism evidence="7 8">
    <name type="scientific">Clostridium polyendosporum</name>
    <dbReference type="NCBI Taxonomy" id="69208"/>
    <lineage>
        <taxon>Bacteria</taxon>
        <taxon>Bacillati</taxon>
        <taxon>Bacillota</taxon>
        <taxon>Clostridia</taxon>
        <taxon>Eubacteriales</taxon>
        <taxon>Clostridiaceae</taxon>
        <taxon>Clostridium</taxon>
    </lineage>
</organism>
<feature type="binding site" evidence="5">
    <location>
        <position position="90"/>
    </location>
    <ligand>
        <name>[4Fe-4S] cluster</name>
        <dbReference type="ChEBI" id="CHEBI:49883"/>
        <note>4Fe-4S-S-AdoMet</note>
    </ligand>
</feature>
<accession>A0A919S115</accession>
<keyword evidence="3 5" id="KW-0408">Iron</keyword>
<dbReference type="SFLD" id="SFLDG01099">
    <property type="entry name" value="Uncharacterised_Radical_SAM_Su"/>
    <property type="match status" value="1"/>
</dbReference>
<dbReference type="InterPro" id="IPR016431">
    <property type="entry name" value="Pyrv-formate_lyase-activ_prd"/>
</dbReference>
<dbReference type="EMBL" id="BOPZ01000025">
    <property type="protein sequence ID" value="GIM29991.1"/>
    <property type="molecule type" value="Genomic_DNA"/>
</dbReference>
<feature type="binding site" evidence="5">
    <location>
        <position position="83"/>
    </location>
    <ligand>
        <name>[4Fe-4S] cluster</name>
        <dbReference type="ChEBI" id="CHEBI:49883"/>
        <note>4Fe-4S-S-AdoMet</note>
    </ligand>
</feature>
<dbReference type="InterPro" id="IPR040085">
    <property type="entry name" value="MJ0674-like"/>
</dbReference>
<dbReference type="PANTHER" id="PTHR43075">
    <property type="entry name" value="FORMATE LYASE ACTIVATING ENZYME, PUTATIVE (AFU_ORTHOLOGUE AFUA_2G15630)-RELATED"/>
    <property type="match status" value="1"/>
</dbReference>
<dbReference type="GO" id="GO:0003824">
    <property type="term" value="F:catalytic activity"/>
    <property type="evidence" value="ECO:0007669"/>
    <property type="project" value="InterPro"/>
</dbReference>
<dbReference type="PANTHER" id="PTHR43075:SF1">
    <property type="entry name" value="FORMATE LYASE ACTIVATING ENZYME, PUTATIVE (AFU_ORTHOLOGUE AFUA_2G15630)-RELATED"/>
    <property type="match status" value="1"/>
</dbReference>
<feature type="domain" description="Radical SAM core" evidence="6">
    <location>
        <begin position="78"/>
        <end position="213"/>
    </location>
</feature>
<dbReference type="Proteomes" id="UP000679179">
    <property type="component" value="Unassembled WGS sequence"/>
</dbReference>
<evidence type="ECO:0000259" key="6">
    <source>
        <dbReference type="Pfam" id="PF04055"/>
    </source>
</evidence>
<comment type="cofactor">
    <cofactor evidence="5">
        <name>[4Fe-4S] cluster</name>
        <dbReference type="ChEBI" id="CHEBI:49883"/>
    </cofactor>
    <text evidence="5">Binds 1 [4Fe-4S] cluster. The cluster is coordinated with 3 cysteines and an exchangeable S-adenosyl-L-methionine.</text>
</comment>
<evidence type="ECO:0000256" key="4">
    <source>
        <dbReference type="ARBA" id="ARBA00023014"/>
    </source>
</evidence>
<dbReference type="InterPro" id="IPR013785">
    <property type="entry name" value="Aldolase_TIM"/>
</dbReference>
<keyword evidence="8" id="KW-1185">Reference proteome</keyword>
<dbReference type="InterPro" id="IPR058240">
    <property type="entry name" value="rSAM_sf"/>
</dbReference>
<dbReference type="InterPro" id="IPR007197">
    <property type="entry name" value="rSAM"/>
</dbReference>
<dbReference type="CDD" id="cd01335">
    <property type="entry name" value="Radical_SAM"/>
    <property type="match status" value="1"/>
</dbReference>
<dbReference type="RefSeq" id="WP_212904673.1">
    <property type="nucleotide sequence ID" value="NZ_BOPZ01000025.1"/>
</dbReference>
<reference evidence="7" key="1">
    <citation type="submission" date="2021-03" db="EMBL/GenBank/DDBJ databases">
        <title>Taxonomic study of Clostridium polyendosporum from meadow-gley soil under rice.</title>
        <authorList>
            <person name="Kobayashi H."/>
            <person name="Tanizawa Y."/>
            <person name="Yagura M."/>
        </authorList>
    </citation>
    <scope>NUCLEOTIDE SEQUENCE</scope>
    <source>
        <strain evidence="7">JCM 30710</strain>
    </source>
</reference>
<dbReference type="Pfam" id="PF04055">
    <property type="entry name" value="Radical_SAM"/>
    <property type="match status" value="1"/>
</dbReference>
<keyword evidence="2 5" id="KW-0479">Metal-binding</keyword>